<evidence type="ECO:0000313" key="1">
    <source>
        <dbReference type="EMBL" id="DBA51908.1"/>
    </source>
</evidence>
<organism evidence="1">
    <name type="scientific">Nitrosopumilaceae spindle-shaped virus</name>
    <dbReference type="NCBI Taxonomy" id="3065433"/>
    <lineage>
        <taxon>Viruses</taxon>
    </lineage>
</organism>
<proteinExistence type="predicted"/>
<reference evidence="1" key="2">
    <citation type="submission" date="2024-03" db="EMBL/GenBank/DDBJ databases">
        <authorList>
            <person name="Ni Y."/>
            <person name="Xu T."/>
            <person name="Yan S."/>
            <person name="Chen L."/>
            <person name="Wang Y."/>
        </authorList>
    </citation>
    <scope>NUCLEOTIDE SEQUENCE</scope>
    <source>
        <strain evidence="1">NBC1</strain>
    </source>
</reference>
<accession>A0AAT9J7A9</accession>
<sequence>MSLIINSPVICMNYNCQIELSKYDLDRLSTQFNKNRLCPKCRRNRHVDALRCPDCKNPFPYRGLKLYCDDCSQRRYSERNRRRYVARNS</sequence>
<protein>
    <submittedName>
        <fullName evidence="1">ORF50</fullName>
    </submittedName>
</protein>
<name>A0AAT9J7A9_9VIRU</name>
<dbReference type="EMBL" id="BK067786">
    <property type="protein sequence ID" value="DBA51908.1"/>
    <property type="molecule type" value="Genomic_DNA"/>
</dbReference>
<reference evidence="1" key="1">
    <citation type="journal article" date="2024" name="Environ. Microbiol. Rep.">
        <title>Hiding in plain sight: The discovery of complete genomes of 11 hypothetical spindle-shaped viruses that putatively infect mesophilic ammonia-oxidizing archaea.</title>
        <authorList>
            <person name="Ni Y."/>
            <person name="Xu T."/>
            <person name="Yan S."/>
            <person name="Chen L."/>
            <person name="Wang Y."/>
        </authorList>
    </citation>
    <scope>NUCLEOTIDE SEQUENCE</scope>
    <source>
        <strain evidence="1">NBC1</strain>
    </source>
</reference>